<dbReference type="Gene3D" id="3.10.450.50">
    <property type="match status" value="1"/>
</dbReference>
<feature type="domain" description="YchJ-like middle NTF2-like" evidence="1">
    <location>
        <begin position="29"/>
        <end position="122"/>
    </location>
</feature>
<sequence length="128" mass="15302">MVQKCPCGSGEDYLNCCQNIHENLQEATSAEKLMRARYAAFYLGLIDFIYDSFHPSTRRFQQKNDIRQWAHENKWMHLEIIHVTPQTVEFKAHYMDPHSAIQIHHEKSTFKKFNNTWYYMDGEIMQAK</sequence>
<protein>
    <recommendedName>
        <fullName evidence="1">YchJ-like middle NTF2-like domain-containing protein</fullName>
    </recommendedName>
</protein>
<gene>
    <name evidence="2" type="primary">ychJ</name>
    <name evidence="2" type="ORF">NCTC11388_03669</name>
</gene>
<proteinExistence type="predicted"/>
<evidence type="ECO:0000313" key="2">
    <source>
        <dbReference type="EMBL" id="SUJ24690.1"/>
    </source>
</evidence>
<dbReference type="AlphaFoldDB" id="A0A380CNF7"/>
<dbReference type="PANTHER" id="PTHR33747:SF1">
    <property type="entry name" value="ADENYLATE CYCLASE-ASSOCIATED CAP C-TERMINAL DOMAIN-CONTAINING PROTEIN"/>
    <property type="match status" value="1"/>
</dbReference>
<reference evidence="2 3" key="1">
    <citation type="submission" date="2018-06" db="EMBL/GenBank/DDBJ databases">
        <authorList>
            <consortium name="Pathogen Informatics"/>
            <person name="Doyle S."/>
        </authorList>
    </citation>
    <scope>NUCLEOTIDE SEQUENCE [LARGE SCALE GENOMIC DNA]</scope>
    <source>
        <strain evidence="2 3">NCTC11388</strain>
    </source>
</reference>
<organism evidence="2 3">
    <name type="scientific">Sphingobacterium spiritivorum</name>
    <name type="common">Flavobacterium spiritivorum</name>
    <dbReference type="NCBI Taxonomy" id="258"/>
    <lineage>
        <taxon>Bacteria</taxon>
        <taxon>Pseudomonadati</taxon>
        <taxon>Bacteroidota</taxon>
        <taxon>Sphingobacteriia</taxon>
        <taxon>Sphingobacteriales</taxon>
        <taxon>Sphingobacteriaceae</taxon>
        <taxon>Sphingobacterium</taxon>
    </lineage>
</organism>
<dbReference type="SUPFAM" id="SSF54427">
    <property type="entry name" value="NTF2-like"/>
    <property type="match status" value="1"/>
</dbReference>
<dbReference type="EMBL" id="UGYW01000002">
    <property type="protein sequence ID" value="SUJ24690.1"/>
    <property type="molecule type" value="Genomic_DNA"/>
</dbReference>
<evidence type="ECO:0000313" key="3">
    <source>
        <dbReference type="Proteomes" id="UP000254893"/>
    </source>
</evidence>
<dbReference type="InterPro" id="IPR048469">
    <property type="entry name" value="YchJ-like_M"/>
</dbReference>
<evidence type="ECO:0000259" key="1">
    <source>
        <dbReference type="Pfam" id="PF17775"/>
    </source>
</evidence>
<dbReference type="RefSeq" id="WP_115171092.1">
    <property type="nucleotide sequence ID" value="NZ_UGYW01000002.1"/>
</dbReference>
<dbReference type="Proteomes" id="UP000254893">
    <property type="component" value="Unassembled WGS sequence"/>
</dbReference>
<dbReference type="PANTHER" id="PTHR33747">
    <property type="entry name" value="UPF0225 PROTEIN SCO1677"/>
    <property type="match status" value="1"/>
</dbReference>
<dbReference type="InterPro" id="IPR032710">
    <property type="entry name" value="NTF2-like_dom_sf"/>
</dbReference>
<accession>A0A380CNF7</accession>
<name>A0A380CNF7_SPHSI</name>
<dbReference type="Pfam" id="PF17775">
    <property type="entry name" value="YchJ_M-like"/>
    <property type="match status" value="1"/>
</dbReference>